<evidence type="ECO:0000313" key="12">
    <source>
        <dbReference type="Proteomes" id="UP000034927"/>
    </source>
</evidence>
<comment type="similarity">
    <text evidence="1 9 10">Belongs to the peptidase A8 family.</text>
</comment>
<comment type="subcellular location">
    <subcellularLocation>
        <location evidence="9">Cell membrane</location>
        <topology evidence="9">Multi-pass membrane protein</topology>
    </subcellularLocation>
</comment>
<dbReference type="GO" id="GO:0006508">
    <property type="term" value="P:proteolysis"/>
    <property type="evidence" value="ECO:0007669"/>
    <property type="project" value="UniProtKB-KW"/>
</dbReference>
<dbReference type="EMBL" id="LBPO01000001">
    <property type="protein sequence ID" value="KKP59502.1"/>
    <property type="molecule type" value="Genomic_DNA"/>
</dbReference>
<dbReference type="GO" id="GO:0005886">
    <property type="term" value="C:plasma membrane"/>
    <property type="evidence" value="ECO:0007669"/>
    <property type="project" value="UniProtKB-SubCell"/>
</dbReference>
<reference evidence="11 12" key="1">
    <citation type="journal article" date="2015" name="Nature">
        <title>rRNA introns, odd ribosomes, and small enigmatic genomes across a large radiation of phyla.</title>
        <authorList>
            <person name="Brown C.T."/>
            <person name="Hug L.A."/>
            <person name="Thomas B.C."/>
            <person name="Sharon I."/>
            <person name="Castelle C.J."/>
            <person name="Singh A."/>
            <person name="Wilkins M.J."/>
            <person name="Williams K.H."/>
            <person name="Banfield J.F."/>
        </authorList>
    </citation>
    <scope>NUCLEOTIDE SEQUENCE [LARGE SCALE GENOMIC DNA]</scope>
</reference>
<dbReference type="AlphaFoldDB" id="A0A0G0DWJ8"/>
<evidence type="ECO:0000313" key="11">
    <source>
        <dbReference type="EMBL" id="KKP59502.1"/>
    </source>
</evidence>
<dbReference type="InterPro" id="IPR001872">
    <property type="entry name" value="Peptidase_A8"/>
</dbReference>
<sequence>MLNKNKKIVFYFIAPILFLLDQSLKWQALHNWNTSHLINKYFGWQPFLNSGIAFGIPLPSWLIILITIPIIFLLIYLLIKNKNIFYTVAYLLIILGAISNLADRLLYNNTVDYLQILTGVINLGDVMIVFGFVIYICNLKKLNSKDKNYVF</sequence>
<name>A0A0G0DWJ8_9BACT</name>
<keyword evidence="4 9" id="KW-0812">Transmembrane</keyword>
<evidence type="ECO:0000256" key="10">
    <source>
        <dbReference type="RuleBase" id="RU004181"/>
    </source>
</evidence>
<comment type="function">
    <text evidence="9">This protein specifically catalyzes the removal of signal peptides from prolipoproteins.</text>
</comment>
<evidence type="ECO:0000256" key="4">
    <source>
        <dbReference type="ARBA" id="ARBA00022692"/>
    </source>
</evidence>
<comment type="caution">
    <text evidence="9">Lacks conserved residue(s) required for the propagation of feature annotation.</text>
</comment>
<evidence type="ECO:0000256" key="5">
    <source>
        <dbReference type="ARBA" id="ARBA00022750"/>
    </source>
</evidence>
<feature type="transmembrane region" description="Helical" evidence="9">
    <location>
        <begin position="47"/>
        <end position="77"/>
    </location>
</feature>
<dbReference type="EC" id="3.4.23.36" evidence="9"/>
<proteinExistence type="inferred from homology"/>
<keyword evidence="7 9" id="KW-1133">Transmembrane helix</keyword>
<dbReference type="PANTHER" id="PTHR33695">
    <property type="entry name" value="LIPOPROTEIN SIGNAL PEPTIDASE"/>
    <property type="match status" value="1"/>
</dbReference>
<gene>
    <name evidence="9" type="primary">lspA</name>
    <name evidence="11" type="ORF">UR53_C0001G0002</name>
</gene>
<dbReference type="Proteomes" id="UP000034927">
    <property type="component" value="Unassembled WGS sequence"/>
</dbReference>
<dbReference type="PRINTS" id="PR00781">
    <property type="entry name" value="LIPOSIGPTASE"/>
</dbReference>
<dbReference type="Pfam" id="PF01252">
    <property type="entry name" value="Peptidase_A8"/>
    <property type="match status" value="1"/>
</dbReference>
<keyword evidence="2 9" id="KW-1003">Cell membrane</keyword>
<keyword evidence="6 9" id="KW-0378">Hydrolase</keyword>
<comment type="caution">
    <text evidence="11">The sequence shown here is derived from an EMBL/GenBank/DDBJ whole genome shotgun (WGS) entry which is preliminary data.</text>
</comment>
<comment type="catalytic activity">
    <reaction evidence="9">
        <text>Release of signal peptides from bacterial membrane prolipoproteins. Hydrolyzes -Xaa-Yaa-Zaa-|-(S,diacylglyceryl)Cys-, in which Xaa is hydrophobic (preferably Leu), and Yaa (Ala or Ser) and Zaa (Gly or Ala) have small, neutral side chains.</text>
        <dbReference type="EC" id="3.4.23.36"/>
    </reaction>
</comment>
<evidence type="ECO:0000256" key="1">
    <source>
        <dbReference type="ARBA" id="ARBA00006139"/>
    </source>
</evidence>
<organism evidence="11 12">
    <name type="scientific">Candidatus Magasanikbacteria bacterium GW2011_GWC2_34_16</name>
    <dbReference type="NCBI Taxonomy" id="1619045"/>
    <lineage>
        <taxon>Bacteria</taxon>
        <taxon>Candidatus Magasanikiibacteriota</taxon>
    </lineage>
</organism>
<feature type="transmembrane region" description="Helical" evidence="9">
    <location>
        <begin position="114"/>
        <end position="137"/>
    </location>
</feature>
<feature type="transmembrane region" description="Helical" evidence="9">
    <location>
        <begin position="84"/>
        <end position="102"/>
    </location>
</feature>
<evidence type="ECO:0000256" key="3">
    <source>
        <dbReference type="ARBA" id="ARBA00022670"/>
    </source>
</evidence>
<feature type="active site" evidence="9">
    <location>
        <position position="125"/>
    </location>
</feature>
<keyword evidence="11" id="KW-0449">Lipoprotein</keyword>
<accession>A0A0G0DWJ8</accession>
<dbReference type="GO" id="GO:0004190">
    <property type="term" value="F:aspartic-type endopeptidase activity"/>
    <property type="evidence" value="ECO:0007669"/>
    <property type="project" value="UniProtKB-UniRule"/>
</dbReference>
<evidence type="ECO:0000256" key="9">
    <source>
        <dbReference type="HAMAP-Rule" id="MF_00161"/>
    </source>
</evidence>
<keyword evidence="3 9" id="KW-0645">Protease</keyword>
<protein>
    <recommendedName>
        <fullName evidence="9">Lipoprotein signal peptidase</fullName>
        <ecNumber evidence="9">3.4.23.36</ecNumber>
    </recommendedName>
    <alternativeName>
        <fullName evidence="9">Prolipoprotein signal peptidase</fullName>
    </alternativeName>
    <alternativeName>
        <fullName evidence="9">Signal peptidase II</fullName>
        <shortName evidence="9">SPase II</shortName>
    </alternativeName>
</protein>
<comment type="pathway">
    <text evidence="9">Protein modification; lipoprotein biosynthesis (signal peptide cleavage).</text>
</comment>
<dbReference type="UniPathway" id="UPA00665"/>
<evidence type="ECO:0000256" key="8">
    <source>
        <dbReference type="ARBA" id="ARBA00023136"/>
    </source>
</evidence>
<evidence type="ECO:0000256" key="7">
    <source>
        <dbReference type="ARBA" id="ARBA00022989"/>
    </source>
</evidence>
<keyword evidence="8 9" id="KW-0472">Membrane</keyword>
<dbReference type="HAMAP" id="MF_00161">
    <property type="entry name" value="LspA"/>
    <property type="match status" value="1"/>
</dbReference>
<evidence type="ECO:0000256" key="2">
    <source>
        <dbReference type="ARBA" id="ARBA00022475"/>
    </source>
</evidence>
<keyword evidence="5 9" id="KW-0064">Aspartyl protease</keyword>
<evidence type="ECO:0000256" key="6">
    <source>
        <dbReference type="ARBA" id="ARBA00022801"/>
    </source>
</evidence>
<dbReference type="PANTHER" id="PTHR33695:SF1">
    <property type="entry name" value="LIPOPROTEIN SIGNAL PEPTIDASE"/>
    <property type="match status" value="1"/>
</dbReference>
<feature type="active site" evidence="9">
    <location>
        <position position="112"/>
    </location>
</feature>